<feature type="compositionally biased region" description="Gly residues" evidence="7">
    <location>
        <begin position="414"/>
        <end position="429"/>
    </location>
</feature>
<evidence type="ECO:0000256" key="2">
    <source>
        <dbReference type="ARBA" id="ARBA00022737"/>
    </source>
</evidence>
<feature type="region of interest" description="Disordered" evidence="7">
    <location>
        <begin position="346"/>
        <end position="368"/>
    </location>
</feature>
<evidence type="ECO:0000259" key="9">
    <source>
        <dbReference type="PROSITE" id="PS51294"/>
    </source>
</evidence>
<dbReference type="OrthoDB" id="545648at2759"/>
<dbReference type="EMBL" id="BNCP01000028">
    <property type="protein sequence ID" value="GIL84079.1"/>
    <property type="molecule type" value="Genomic_DNA"/>
</dbReference>
<organism evidence="10 11">
    <name type="scientific">Volvox reticuliferus</name>
    <dbReference type="NCBI Taxonomy" id="1737510"/>
    <lineage>
        <taxon>Eukaryota</taxon>
        <taxon>Viridiplantae</taxon>
        <taxon>Chlorophyta</taxon>
        <taxon>core chlorophytes</taxon>
        <taxon>Chlorophyceae</taxon>
        <taxon>CS clade</taxon>
        <taxon>Chlamydomonadales</taxon>
        <taxon>Volvocaceae</taxon>
        <taxon>Volvox</taxon>
    </lineage>
</organism>
<keyword evidence="6" id="KW-0539">Nucleus</keyword>
<dbReference type="GO" id="GO:0005634">
    <property type="term" value="C:nucleus"/>
    <property type="evidence" value="ECO:0007669"/>
    <property type="project" value="UniProtKB-SubCell"/>
</dbReference>
<evidence type="ECO:0000256" key="4">
    <source>
        <dbReference type="ARBA" id="ARBA00023125"/>
    </source>
</evidence>
<gene>
    <name evidence="10" type="ORF">Vretifemale_12791</name>
</gene>
<comment type="caution">
    <text evidence="10">The sequence shown here is derived from an EMBL/GenBank/DDBJ whole genome shotgun (WGS) entry which is preliminary data.</text>
</comment>
<keyword evidence="2" id="KW-0677">Repeat</keyword>
<dbReference type="AlphaFoldDB" id="A0A8J4CKA2"/>
<dbReference type="SMART" id="SM00717">
    <property type="entry name" value="SANT"/>
    <property type="match status" value="1"/>
</dbReference>
<feature type="region of interest" description="Disordered" evidence="7">
    <location>
        <begin position="930"/>
        <end position="959"/>
    </location>
</feature>
<keyword evidence="5" id="KW-0804">Transcription</keyword>
<dbReference type="PANTHER" id="PTHR47997">
    <property type="entry name" value="MYB DOMAIN PROTEIN 55"/>
    <property type="match status" value="1"/>
</dbReference>
<dbReference type="Pfam" id="PF00249">
    <property type="entry name" value="Myb_DNA-binding"/>
    <property type="match status" value="1"/>
</dbReference>
<keyword evidence="3" id="KW-0805">Transcription regulation</keyword>
<name>A0A8J4CKA2_9CHLO</name>
<evidence type="ECO:0000256" key="5">
    <source>
        <dbReference type="ARBA" id="ARBA00023163"/>
    </source>
</evidence>
<proteinExistence type="predicted"/>
<sequence length="1138" mass="118918">MDVMLSNVNEKEYERRGSGDFCAIWLQDASDPADNVRGVHRNVSTSALDARSSRRLHWSQQEEMALVLRHCQLGNRWSAIARYLPGRTDNDIKNLWHSTLRAKTCRRSSLLYCYVQLVRDCPDDPAARRSAYDKAIQMSHSGNSCITLQGTGSGGGGSGGTSPRMAPYRRGSVPGSCGGLSPGPSPLRASCNGGGLVSEQGCYQPVSDMSRQMILGPVDSPAGAGGGMIAGTGGFTSGFGLTASGLTSPQARQYHLAAQHPSQQFPATHAPLVMRTSDILSPPRLQQLPRSQQLPFSSLFPRDSPQQLLLQQQQQMEMQDQYTEVSFFESPFTQQPQPQPELLPQQQFQSPIRHQQQQQQPTPALSDLPGRTAVQIHRARFGGAFGLSHLLRSGSDSGVIHGVSQRVLNTGFGATGAGGGGGGEGGEGEGQWSQQPVLRPGRYNAFGTEQMQQYQEYQQNLPSLGAVLQQQQRQAQEQQQQQEALFQQRSAPLMQLQLHHHQQDQQQKDDGGLADSFFCRSHLGGPPASPPSAVAFPSRAPVSLSLPPSPIVGSSHAGLFASQLPRQPPEHHQSPQLASMMLQSMPPPSRQRHLSAPGIQPQIPLQPVHRLSSSSMAVPPPDIGAPATVEGTAAATATATAAATSVFDSDAALAAYSAALMSTTADSVYLTMYDLALPSAAAARQSNANTHTVTANTNVSGIMVDSLDGPLTAPMPPAPQLQPSRSTDVQDEGYFSLDAPPRAQARAMSTPSTSLVFTRSAAAGTVGAAGTAARVGGPGDAGGGGDDQVATAVAEMAGSGSGLSSLLRGISGAVSEVRGSFLARQRGGSLTRPFQHQDQQRQQLLPATSATGGAAAAAALLRAGQRQQQLMPPPALQLRGAQQVPQNLNSFQQHQPAQQQQQQQPEEEQQAELMMESRDSLDELLARFDPTTGGSVVLPLQPNNEPMGPYRDPPTNQSSWPKQLNLSTSPASGSLTNALGIGCNSVTSKAPPMAAVPAPEPSGGRPSSHKLMPLGAPGIVRGPGQVAFGAISGGSPPKLAPAPTMSGSSSSGNGNGGNRNGILELDNGGAGGSGTGSTASATTVGTAVLGLQSQPLPPAAAAAAAAAALTTDAAVTMGFCDEDIEAFLGEMDRRAGRP</sequence>
<feature type="region of interest" description="Disordered" evidence="7">
    <location>
        <begin position="582"/>
        <end position="601"/>
    </location>
</feature>
<dbReference type="PANTHER" id="PTHR47997:SF75">
    <property type="entry name" value="MYB DOMAIN PROTEIN 55"/>
    <property type="match status" value="1"/>
</dbReference>
<feature type="compositionally biased region" description="Low complexity" evidence="7">
    <location>
        <begin position="892"/>
        <end position="904"/>
    </location>
</feature>
<dbReference type="Gene3D" id="1.10.10.60">
    <property type="entry name" value="Homeodomain-like"/>
    <property type="match status" value="1"/>
</dbReference>
<evidence type="ECO:0000259" key="8">
    <source>
        <dbReference type="PROSITE" id="PS50090"/>
    </source>
</evidence>
<dbReference type="SUPFAM" id="SSF46689">
    <property type="entry name" value="Homeodomain-like"/>
    <property type="match status" value="1"/>
</dbReference>
<feature type="compositionally biased region" description="Low complexity" evidence="7">
    <location>
        <begin position="531"/>
        <end position="540"/>
    </location>
</feature>
<dbReference type="InterPro" id="IPR017930">
    <property type="entry name" value="Myb_dom"/>
</dbReference>
<evidence type="ECO:0000256" key="1">
    <source>
        <dbReference type="ARBA" id="ARBA00004123"/>
    </source>
</evidence>
<dbReference type="CDD" id="cd00167">
    <property type="entry name" value="SANT"/>
    <property type="match status" value="1"/>
</dbReference>
<dbReference type="InterPro" id="IPR051953">
    <property type="entry name" value="Plant_SW-associated_TFs"/>
</dbReference>
<accession>A0A8J4CKA2</accession>
<dbReference type="InterPro" id="IPR009057">
    <property type="entry name" value="Homeodomain-like_sf"/>
</dbReference>
<dbReference type="PROSITE" id="PS50090">
    <property type="entry name" value="MYB_LIKE"/>
    <property type="match status" value="1"/>
</dbReference>
<reference evidence="10" key="1">
    <citation type="journal article" date="2021" name="Proc. Natl. Acad. Sci. U.S.A.">
        <title>Three genomes in the algal genus Volvox reveal the fate of a haploid sex-determining region after a transition to homothallism.</title>
        <authorList>
            <person name="Yamamoto K."/>
            <person name="Hamaji T."/>
            <person name="Kawai-Toyooka H."/>
            <person name="Matsuzaki R."/>
            <person name="Takahashi F."/>
            <person name="Nishimura Y."/>
            <person name="Kawachi M."/>
            <person name="Noguchi H."/>
            <person name="Minakuchi Y."/>
            <person name="Umen J.G."/>
            <person name="Toyoda A."/>
            <person name="Nozaki H."/>
        </authorList>
    </citation>
    <scope>NUCLEOTIDE SEQUENCE</scope>
    <source>
        <strain evidence="10">NIES-3786</strain>
    </source>
</reference>
<dbReference type="InterPro" id="IPR001005">
    <property type="entry name" value="SANT/Myb"/>
</dbReference>
<feature type="domain" description="HTH myb-type" evidence="9">
    <location>
        <begin position="54"/>
        <end position="104"/>
    </location>
</feature>
<dbReference type="PROSITE" id="PS51294">
    <property type="entry name" value="HTH_MYB"/>
    <property type="match status" value="1"/>
</dbReference>
<evidence type="ECO:0000256" key="6">
    <source>
        <dbReference type="ARBA" id="ARBA00023242"/>
    </source>
</evidence>
<feature type="region of interest" description="Disordered" evidence="7">
    <location>
        <begin position="828"/>
        <end position="850"/>
    </location>
</feature>
<comment type="subcellular location">
    <subcellularLocation>
        <location evidence="1">Nucleus</location>
    </subcellularLocation>
</comment>
<evidence type="ECO:0000313" key="10">
    <source>
        <dbReference type="EMBL" id="GIL84079.1"/>
    </source>
</evidence>
<feature type="region of interest" description="Disordered" evidence="7">
    <location>
        <begin position="1030"/>
        <end position="1078"/>
    </location>
</feature>
<feature type="compositionally biased region" description="Low complexity" evidence="7">
    <location>
        <begin position="346"/>
        <end position="363"/>
    </location>
</feature>
<keyword evidence="4" id="KW-0238">DNA-binding</keyword>
<feature type="region of interest" description="Disordered" evidence="7">
    <location>
        <begin position="891"/>
        <end position="915"/>
    </location>
</feature>
<feature type="region of interest" description="Disordered" evidence="7">
    <location>
        <begin position="707"/>
        <end position="728"/>
    </location>
</feature>
<evidence type="ECO:0000256" key="3">
    <source>
        <dbReference type="ARBA" id="ARBA00023015"/>
    </source>
</evidence>
<feature type="region of interest" description="Disordered" evidence="7">
    <location>
        <begin position="414"/>
        <end position="435"/>
    </location>
</feature>
<dbReference type="Proteomes" id="UP000747110">
    <property type="component" value="Unassembled WGS sequence"/>
</dbReference>
<keyword evidence="11" id="KW-1185">Reference proteome</keyword>
<feature type="domain" description="Myb-like" evidence="8">
    <location>
        <begin position="50"/>
        <end position="100"/>
    </location>
</feature>
<feature type="compositionally biased region" description="Basic and acidic residues" evidence="7">
    <location>
        <begin position="501"/>
        <end position="511"/>
    </location>
</feature>
<feature type="region of interest" description="Disordered" evidence="7">
    <location>
        <begin position="497"/>
        <end position="540"/>
    </location>
</feature>
<evidence type="ECO:0000313" key="11">
    <source>
        <dbReference type="Proteomes" id="UP000747110"/>
    </source>
</evidence>
<dbReference type="GO" id="GO:0003677">
    <property type="term" value="F:DNA binding"/>
    <property type="evidence" value="ECO:0007669"/>
    <property type="project" value="UniProtKB-KW"/>
</dbReference>
<evidence type="ECO:0000256" key="7">
    <source>
        <dbReference type="SAM" id="MobiDB-lite"/>
    </source>
</evidence>
<protein>
    <submittedName>
        <fullName evidence="10">Uncharacterized protein</fullName>
    </submittedName>
</protein>